<name>A0A1Z9Z1Q0_9GAMM</name>
<dbReference type="EMBL" id="NEXX01000001">
    <property type="protein sequence ID" value="OUY08369.1"/>
    <property type="molecule type" value="Genomic_DNA"/>
</dbReference>
<protein>
    <recommendedName>
        <fullName evidence="1">PIN domain-containing protein</fullName>
    </recommendedName>
</protein>
<dbReference type="Proteomes" id="UP000196536">
    <property type="component" value="Unassembled WGS sequence"/>
</dbReference>
<dbReference type="InterPro" id="IPR002716">
    <property type="entry name" value="PIN_dom"/>
</dbReference>
<evidence type="ECO:0000313" key="3">
    <source>
        <dbReference type="Proteomes" id="UP000196536"/>
    </source>
</evidence>
<accession>A0A1Z9Z1Q0</accession>
<dbReference type="OrthoDB" id="32974at2"/>
<gene>
    <name evidence="2" type="ORF">CAP51_01750</name>
</gene>
<reference evidence="2 3" key="1">
    <citation type="submission" date="2017-05" db="EMBL/GenBank/DDBJ databases">
        <title>Acinetobacter populi ANC 5415 (= PBJ7), whole genome shotgun sequencing project.</title>
        <authorList>
            <person name="Nemec A."/>
            <person name="Radolfova-Krizova L."/>
        </authorList>
    </citation>
    <scope>NUCLEOTIDE SEQUENCE [LARGE SCALE GENOMIC DNA]</scope>
    <source>
        <strain evidence="2 3">PBJ7</strain>
    </source>
</reference>
<evidence type="ECO:0000259" key="1">
    <source>
        <dbReference type="Pfam" id="PF01850"/>
    </source>
</evidence>
<dbReference type="Gene3D" id="3.40.50.1010">
    <property type="entry name" value="5'-nuclease"/>
    <property type="match status" value="1"/>
</dbReference>
<dbReference type="Pfam" id="PF01850">
    <property type="entry name" value="PIN"/>
    <property type="match status" value="1"/>
</dbReference>
<dbReference type="InterPro" id="IPR029060">
    <property type="entry name" value="PIN-like_dom_sf"/>
</dbReference>
<evidence type="ECO:0000313" key="2">
    <source>
        <dbReference type="EMBL" id="OUY08369.1"/>
    </source>
</evidence>
<dbReference type="SUPFAM" id="SSF88723">
    <property type="entry name" value="PIN domain-like"/>
    <property type="match status" value="1"/>
</dbReference>
<comment type="caution">
    <text evidence="2">The sequence shown here is derived from an EMBL/GenBank/DDBJ whole genome shotgun (WGS) entry which is preliminary data.</text>
</comment>
<dbReference type="AlphaFoldDB" id="A0A1Z9Z1Q0"/>
<organism evidence="2 3">
    <name type="scientific">Acinetobacter populi</name>
    <dbReference type="NCBI Taxonomy" id="1582270"/>
    <lineage>
        <taxon>Bacteria</taxon>
        <taxon>Pseudomonadati</taxon>
        <taxon>Pseudomonadota</taxon>
        <taxon>Gammaproteobacteria</taxon>
        <taxon>Moraxellales</taxon>
        <taxon>Moraxellaceae</taxon>
        <taxon>Acinetobacter</taxon>
    </lineage>
</organism>
<feature type="domain" description="PIN" evidence="1">
    <location>
        <begin position="3"/>
        <end position="121"/>
    </location>
</feature>
<proteinExistence type="predicted"/>
<keyword evidence="3" id="KW-1185">Reference proteome</keyword>
<dbReference type="CDD" id="cd18683">
    <property type="entry name" value="PIN_VapC-like"/>
    <property type="match status" value="1"/>
</dbReference>
<sequence length="132" mass="15343">MKVIDTNILARFFIDDPDDQQCHIQRQTAIEILSQPVSIPITVILELEWVMRGFYKIDKQTILSVYQTLLNFSHVIIEDELLLIQALKLYQQGLDFADSLHIVRLQQYSFITFDVKFFKKAANAGLKIELAK</sequence>
<dbReference type="RefSeq" id="WP_087619009.1">
    <property type="nucleotide sequence ID" value="NZ_NEXX01000001.1"/>
</dbReference>